<feature type="chain" id="PRO_5041978166" evidence="1">
    <location>
        <begin position="22"/>
        <end position="185"/>
    </location>
</feature>
<reference evidence="2" key="1">
    <citation type="journal article" date="2023" name="IScience">
        <title>Live-bearing cockroach genome reveals convergent evolutionary mechanisms linked to viviparity in insects and beyond.</title>
        <authorList>
            <person name="Fouks B."/>
            <person name="Harrison M.C."/>
            <person name="Mikhailova A.A."/>
            <person name="Marchal E."/>
            <person name="English S."/>
            <person name="Carruthers M."/>
            <person name="Jennings E.C."/>
            <person name="Chiamaka E.L."/>
            <person name="Frigard R.A."/>
            <person name="Pippel M."/>
            <person name="Attardo G.M."/>
            <person name="Benoit J.B."/>
            <person name="Bornberg-Bauer E."/>
            <person name="Tobe S.S."/>
        </authorList>
    </citation>
    <scope>NUCLEOTIDE SEQUENCE</scope>
    <source>
        <strain evidence="2">Stay&amp;Tobe</strain>
    </source>
</reference>
<proteinExistence type="predicted"/>
<keyword evidence="3" id="KW-1185">Reference proteome</keyword>
<evidence type="ECO:0000256" key="1">
    <source>
        <dbReference type="SAM" id="SignalP"/>
    </source>
</evidence>
<dbReference type="AlphaFoldDB" id="A0AAD8EK63"/>
<dbReference type="InterPro" id="IPR010512">
    <property type="entry name" value="DUF1091"/>
</dbReference>
<sequence>MLRLCVILLVTTSLCVLYSSGTHNYKVKVLDAEVLHCSDDYFKCDEVDLVVSDFNSSLATVDGVIALQKDAPQDFKIKIDVKSVASNNEEINVFDKAMPLCQYLTNFHPFSAIITEFWKEKLTAESPQVCPIIKGDYEITESWVNETILPEDLPKDVEMYIVEVDLEHMMKDKLLNFKFSASIVR</sequence>
<evidence type="ECO:0000313" key="3">
    <source>
        <dbReference type="Proteomes" id="UP001233999"/>
    </source>
</evidence>
<organism evidence="2 3">
    <name type="scientific">Diploptera punctata</name>
    <name type="common">Pacific beetle cockroach</name>
    <dbReference type="NCBI Taxonomy" id="6984"/>
    <lineage>
        <taxon>Eukaryota</taxon>
        <taxon>Metazoa</taxon>
        <taxon>Ecdysozoa</taxon>
        <taxon>Arthropoda</taxon>
        <taxon>Hexapoda</taxon>
        <taxon>Insecta</taxon>
        <taxon>Pterygota</taxon>
        <taxon>Neoptera</taxon>
        <taxon>Polyneoptera</taxon>
        <taxon>Dictyoptera</taxon>
        <taxon>Blattodea</taxon>
        <taxon>Blaberoidea</taxon>
        <taxon>Blaberidae</taxon>
        <taxon>Diplopterinae</taxon>
        <taxon>Diploptera</taxon>
    </lineage>
</organism>
<dbReference type="Proteomes" id="UP001233999">
    <property type="component" value="Unassembled WGS sequence"/>
</dbReference>
<dbReference type="EMBL" id="JASPKZ010003422">
    <property type="protein sequence ID" value="KAJ9593605.1"/>
    <property type="molecule type" value="Genomic_DNA"/>
</dbReference>
<gene>
    <name evidence="2" type="ORF">L9F63_014844</name>
</gene>
<name>A0AAD8EK63_DIPPU</name>
<keyword evidence="1" id="KW-0732">Signal</keyword>
<reference evidence="2" key="2">
    <citation type="submission" date="2023-05" db="EMBL/GenBank/DDBJ databases">
        <authorList>
            <person name="Fouks B."/>
        </authorList>
    </citation>
    <scope>NUCLEOTIDE SEQUENCE</scope>
    <source>
        <strain evidence="2">Stay&amp;Tobe</strain>
        <tissue evidence="2">Testes</tissue>
    </source>
</reference>
<dbReference type="Pfam" id="PF06477">
    <property type="entry name" value="DUF1091"/>
    <property type="match status" value="1"/>
</dbReference>
<protein>
    <submittedName>
        <fullName evidence="2">Uncharacterized protein</fullName>
    </submittedName>
</protein>
<feature type="signal peptide" evidence="1">
    <location>
        <begin position="1"/>
        <end position="21"/>
    </location>
</feature>
<comment type="caution">
    <text evidence="2">The sequence shown here is derived from an EMBL/GenBank/DDBJ whole genome shotgun (WGS) entry which is preliminary data.</text>
</comment>
<evidence type="ECO:0000313" key="2">
    <source>
        <dbReference type="EMBL" id="KAJ9593605.1"/>
    </source>
</evidence>
<accession>A0AAD8EK63</accession>